<dbReference type="Proteomes" id="UP001595914">
    <property type="component" value="Unassembled WGS sequence"/>
</dbReference>
<comment type="caution">
    <text evidence="6">The sequence shown here is derived from an EMBL/GenBank/DDBJ whole genome shotgun (WGS) entry which is preliminary data.</text>
</comment>
<name>A0ABV9FW16_9NOCA</name>
<evidence type="ECO:0000256" key="4">
    <source>
        <dbReference type="PROSITE-ProRule" id="PRU00335"/>
    </source>
</evidence>
<organism evidence="6 7">
    <name type="scientific">Rhodococcus kronopolitis</name>
    <dbReference type="NCBI Taxonomy" id="1460226"/>
    <lineage>
        <taxon>Bacteria</taxon>
        <taxon>Bacillati</taxon>
        <taxon>Actinomycetota</taxon>
        <taxon>Actinomycetes</taxon>
        <taxon>Mycobacteriales</taxon>
        <taxon>Nocardiaceae</taxon>
        <taxon>Rhodococcus</taxon>
    </lineage>
</organism>
<evidence type="ECO:0000256" key="2">
    <source>
        <dbReference type="ARBA" id="ARBA00023125"/>
    </source>
</evidence>
<dbReference type="SUPFAM" id="SSF48498">
    <property type="entry name" value="Tetracyclin repressor-like, C-terminal domain"/>
    <property type="match status" value="1"/>
</dbReference>
<evidence type="ECO:0000313" key="7">
    <source>
        <dbReference type="Proteomes" id="UP001595914"/>
    </source>
</evidence>
<sequence>MDERRDRRTGTAGVGRPRDPQVDEAILAATRELLVECGYQKTTITAIARRAKLGTAAIYRRWATRESIIEDAIFGMQDVALPEATDDLRADLLAWTRMFLVRIAEPATRAAIPGLLSAYHSDDGVYERLVARSEDPARAALAARVSAAFPDRSGDANAAVSEAAFDLLMAATTMRGLTSGLADVDAFCARTADSLALLVTVDRAEISSR</sequence>
<dbReference type="InterPro" id="IPR009057">
    <property type="entry name" value="Homeodomain-like_sf"/>
</dbReference>
<dbReference type="RefSeq" id="WP_378419736.1">
    <property type="nucleotide sequence ID" value="NZ_JBHSFO010000015.1"/>
</dbReference>
<gene>
    <name evidence="6" type="ORF">ACFO6S_20040</name>
</gene>
<dbReference type="InterPro" id="IPR036271">
    <property type="entry name" value="Tet_transcr_reg_TetR-rel_C_sf"/>
</dbReference>
<dbReference type="PANTHER" id="PTHR30055">
    <property type="entry name" value="HTH-TYPE TRANSCRIPTIONAL REGULATOR RUTR"/>
    <property type="match status" value="1"/>
</dbReference>
<reference evidence="7" key="1">
    <citation type="journal article" date="2019" name="Int. J. Syst. Evol. Microbiol.">
        <title>The Global Catalogue of Microorganisms (GCM) 10K type strain sequencing project: providing services to taxonomists for standard genome sequencing and annotation.</title>
        <authorList>
            <consortium name="The Broad Institute Genomics Platform"/>
            <consortium name="The Broad Institute Genome Sequencing Center for Infectious Disease"/>
            <person name="Wu L."/>
            <person name="Ma J."/>
        </authorList>
    </citation>
    <scope>NUCLEOTIDE SEQUENCE [LARGE SCALE GENOMIC DNA]</scope>
    <source>
        <strain evidence="7">CCUG 54520</strain>
    </source>
</reference>
<proteinExistence type="predicted"/>
<dbReference type="Pfam" id="PF16859">
    <property type="entry name" value="TetR_C_11"/>
    <property type="match status" value="1"/>
</dbReference>
<keyword evidence="1" id="KW-0805">Transcription regulation</keyword>
<protein>
    <submittedName>
        <fullName evidence="6">TetR/AcrR family transcriptional regulator</fullName>
    </submittedName>
</protein>
<dbReference type="InterPro" id="IPR011075">
    <property type="entry name" value="TetR_C"/>
</dbReference>
<keyword evidence="7" id="KW-1185">Reference proteome</keyword>
<evidence type="ECO:0000259" key="5">
    <source>
        <dbReference type="PROSITE" id="PS50977"/>
    </source>
</evidence>
<evidence type="ECO:0000313" key="6">
    <source>
        <dbReference type="EMBL" id="MFC4605997.1"/>
    </source>
</evidence>
<keyword evidence="2 4" id="KW-0238">DNA-binding</keyword>
<dbReference type="Gene3D" id="1.10.357.10">
    <property type="entry name" value="Tetracycline Repressor, domain 2"/>
    <property type="match status" value="1"/>
</dbReference>
<dbReference type="PROSITE" id="PS50977">
    <property type="entry name" value="HTH_TETR_2"/>
    <property type="match status" value="1"/>
</dbReference>
<dbReference type="InterPro" id="IPR050109">
    <property type="entry name" value="HTH-type_TetR-like_transc_reg"/>
</dbReference>
<dbReference type="EMBL" id="JBHSFO010000015">
    <property type="protein sequence ID" value="MFC4605997.1"/>
    <property type="molecule type" value="Genomic_DNA"/>
</dbReference>
<evidence type="ECO:0000256" key="3">
    <source>
        <dbReference type="ARBA" id="ARBA00023163"/>
    </source>
</evidence>
<feature type="domain" description="HTH tetR-type" evidence="5">
    <location>
        <begin position="20"/>
        <end position="80"/>
    </location>
</feature>
<feature type="DNA-binding region" description="H-T-H motif" evidence="4">
    <location>
        <begin position="43"/>
        <end position="62"/>
    </location>
</feature>
<evidence type="ECO:0000256" key="1">
    <source>
        <dbReference type="ARBA" id="ARBA00023015"/>
    </source>
</evidence>
<dbReference type="InterPro" id="IPR001647">
    <property type="entry name" value="HTH_TetR"/>
</dbReference>
<dbReference type="SUPFAM" id="SSF46689">
    <property type="entry name" value="Homeodomain-like"/>
    <property type="match status" value="1"/>
</dbReference>
<dbReference type="PANTHER" id="PTHR30055:SF148">
    <property type="entry name" value="TETR-FAMILY TRANSCRIPTIONAL REGULATOR"/>
    <property type="match status" value="1"/>
</dbReference>
<dbReference type="PRINTS" id="PR00455">
    <property type="entry name" value="HTHTETR"/>
</dbReference>
<dbReference type="Pfam" id="PF00440">
    <property type="entry name" value="TetR_N"/>
    <property type="match status" value="1"/>
</dbReference>
<keyword evidence="3" id="KW-0804">Transcription</keyword>
<accession>A0ABV9FW16</accession>